<evidence type="ECO:0000256" key="1">
    <source>
        <dbReference type="ARBA" id="ARBA00007613"/>
    </source>
</evidence>
<reference evidence="3 4" key="1">
    <citation type="submission" date="2019-02" db="EMBL/GenBank/DDBJ databases">
        <title>Flavobacterium sp. RD-2-33 isolated from forest soil.</title>
        <authorList>
            <person name="Chaudhary D.K."/>
        </authorList>
    </citation>
    <scope>NUCLEOTIDE SEQUENCE [LARGE SCALE GENOMIC DNA]</scope>
    <source>
        <strain evidence="3 4">RD-2-33</strain>
    </source>
</reference>
<comment type="similarity">
    <text evidence="1">Belongs to the outer membrane factor (OMF) (TC 1.B.17) family.</text>
</comment>
<dbReference type="Proteomes" id="UP000293300">
    <property type="component" value="Unassembled WGS sequence"/>
</dbReference>
<dbReference type="Gene3D" id="1.20.1600.10">
    <property type="entry name" value="Outer membrane efflux proteins (OEP)"/>
    <property type="match status" value="1"/>
</dbReference>
<keyword evidence="4" id="KW-1185">Reference proteome</keyword>
<comment type="caution">
    <text evidence="3">The sequence shown here is derived from an EMBL/GenBank/DDBJ whole genome shotgun (WGS) entry which is preliminary data.</text>
</comment>
<keyword evidence="2" id="KW-0732">Signal</keyword>
<accession>A0A4Q9Z2Z3</accession>
<dbReference type="GO" id="GO:0015562">
    <property type="term" value="F:efflux transmembrane transporter activity"/>
    <property type="evidence" value="ECO:0007669"/>
    <property type="project" value="InterPro"/>
</dbReference>
<evidence type="ECO:0000256" key="2">
    <source>
        <dbReference type="SAM" id="SignalP"/>
    </source>
</evidence>
<evidence type="ECO:0000313" key="3">
    <source>
        <dbReference type="EMBL" id="TBX70746.1"/>
    </source>
</evidence>
<dbReference type="AlphaFoldDB" id="A0A4Q9Z2Z3"/>
<feature type="signal peptide" evidence="2">
    <location>
        <begin position="1"/>
        <end position="25"/>
    </location>
</feature>
<dbReference type="PANTHER" id="PTHR30203">
    <property type="entry name" value="OUTER MEMBRANE CATION EFFLUX PROTEIN"/>
    <property type="match status" value="1"/>
</dbReference>
<name>A0A4Q9Z2Z3_9FLAO</name>
<gene>
    <name evidence="3" type="ORF">EZL74_03470</name>
</gene>
<organism evidence="3 4">
    <name type="scientific">Flavobacterium silvisoli</name>
    <dbReference type="NCBI Taxonomy" id="2529433"/>
    <lineage>
        <taxon>Bacteria</taxon>
        <taxon>Pseudomonadati</taxon>
        <taxon>Bacteroidota</taxon>
        <taxon>Flavobacteriia</taxon>
        <taxon>Flavobacteriales</taxon>
        <taxon>Flavobacteriaceae</taxon>
        <taxon>Flavobacterium</taxon>
    </lineage>
</organism>
<sequence length="423" mass="48474">MDKKSYKMKSFCFYILLVFTSSGLAQTPLTLSDCETLFLKNNLSLLANQYNIDKAEATVLQSKIWDLPQVGFEVNAWAPQNDQKFFNMGKEGEKAAYIQQLIKIGGQRKNQIGLSKSNAEVIRLEFDQLLRDLKYQLRTAFFSIYFDSRSIAEIDKQRDNLKTLIDAYLIQTQKGNVALKDLVRLQNLYLSLKNDRNLLMAEIVNNKKTLITLLNSNDMTLQPAPTDKELEVYQTGTLFPVTELQQMAVTNRPDLLRSQKIIESANWNLKLQRSLSLPSVTLGASYDQRGGAYDNQTNLTLGIPLPLWNQNKGNIKIAKYQLEQDKTDNRQKVLEVQNEVSAAFQKYQELKDSFVSTRSPMAEDLQTVYQGIYTNFKKSNLSILEFTDFMESYNESMITLNQFHKNLINACEELNYATAAKLF</sequence>
<feature type="chain" id="PRO_5020563027" evidence="2">
    <location>
        <begin position="26"/>
        <end position="423"/>
    </location>
</feature>
<dbReference type="InterPro" id="IPR010131">
    <property type="entry name" value="MdtP/NodT-like"/>
</dbReference>
<dbReference type="Pfam" id="PF02321">
    <property type="entry name" value="OEP"/>
    <property type="match status" value="1"/>
</dbReference>
<protein>
    <submittedName>
        <fullName evidence="3">TolC family protein</fullName>
    </submittedName>
</protein>
<evidence type="ECO:0000313" key="4">
    <source>
        <dbReference type="Proteomes" id="UP000293300"/>
    </source>
</evidence>
<dbReference type="PANTHER" id="PTHR30203:SF23">
    <property type="entry name" value="OUTER MEMBRANE EFFLUX PROTEIN"/>
    <property type="match status" value="1"/>
</dbReference>
<dbReference type="EMBL" id="SJPE01000002">
    <property type="protein sequence ID" value="TBX70746.1"/>
    <property type="molecule type" value="Genomic_DNA"/>
</dbReference>
<proteinExistence type="inferred from homology"/>
<dbReference type="SUPFAM" id="SSF56954">
    <property type="entry name" value="Outer membrane efflux proteins (OEP)"/>
    <property type="match status" value="1"/>
</dbReference>
<dbReference type="InterPro" id="IPR003423">
    <property type="entry name" value="OMP_efflux"/>
</dbReference>